<sequence>MFTEAEIAVIIENQDIDKIVEDLKKKFLEKEAPYFEISNHDFLSLILLSPVVGKAMANNNISFREEMSLQKKARKLSKGGFFLSKDPVADGMKFLIKKFDQWEDDFYSSIRSIFQVLFEKETLDRANNTSVPYQIRVMEAPYILVRFISSLFLERDEDILNPGKIRNMEFNKIKSIGDKIGLSELSLFNEFIKAFEVK</sequence>
<dbReference type="STRING" id="1028.SAMN05661096_00548"/>
<dbReference type="EMBL" id="FXAW01000001">
    <property type="protein sequence ID" value="SMG12850.1"/>
    <property type="molecule type" value="Genomic_DNA"/>
</dbReference>
<reference evidence="2" key="1">
    <citation type="submission" date="2017-04" db="EMBL/GenBank/DDBJ databases">
        <authorList>
            <person name="Varghese N."/>
            <person name="Submissions S."/>
        </authorList>
    </citation>
    <scope>NUCLEOTIDE SEQUENCE [LARGE SCALE GENOMIC DNA]</scope>
    <source>
        <strain evidence="2">DSM 4125</strain>
    </source>
</reference>
<proteinExistence type="predicted"/>
<name>A0A1X7IDS5_9BACT</name>
<dbReference type="OrthoDB" id="979572at2"/>
<evidence type="ECO:0000313" key="1">
    <source>
        <dbReference type="EMBL" id="SMG12850.1"/>
    </source>
</evidence>
<dbReference type="AlphaFoldDB" id="A0A1X7IDS5"/>
<dbReference type="RefSeq" id="WP_085515547.1">
    <property type="nucleotide sequence ID" value="NZ_FXAW01000001.1"/>
</dbReference>
<dbReference type="Proteomes" id="UP000193804">
    <property type="component" value="Unassembled WGS sequence"/>
</dbReference>
<protein>
    <submittedName>
        <fullName evidence="1">Uncharacterized protein</fullName>
    </submittedName>
</protein>
<gene>
    <name evidence="1" type="ORF">SAMN05661096_00548</name>
</gene>
<keyword evidence="2" id="KW-1185">Reference proteome</keyword>
<organism evidence="1 2">
    <name type="scientific">Marivirga sericea</name>
    <dbReference type="NCBI Taxonomy" id="1028"/>
    <lineage>
        <taxon>Bacteria</taxon>
        <taxon>Pseudomonadati</taxon>
        <taxon>Bacteroidota</taxon>
        <taxon>Cytophagia</taxon>
        <taxon>Cytophagales</taxon>
        <taxon>Marivirgaceae</taxon>
        <taxon>Marivirga</taxon>
    </lineage>
</organism>
<evidence type="ECO:0000313" key="2">
    <source>
        <dbReference type="Proteomes" id="UP000193804"/>
    </source>
</evidence>
<accession>A0A1X7IDS5</accession>